<evidence type="ECO:0000313" key="2">
    <source>
        <dbReference type="EMBL" id="GAA2044120.1"/>
    </source>
</evidence>
<organism evidence="2 3">
    <name type="scientific">Yaniella flava</name>
    <dbReference type="NCBI Taxonomy" id="287930"/>
    <lineage>
        <taxon>Bacteria</taxon>
        <taxon>Bacillati</taxon>
        <taxon>Actinomycetota</taxon>
        <taxon>Actinomycetes</taxon>
        <taxon>Micrococcales</taxon>
        <taxon>Micrococcaceae</taxon>
        <taxon>Yaniella</taxon>
    </lineage>
</organism>
<dbReference type="InterPro" id="IPR036388">
    <property type="entry name" value="WH-like_DNA-bd_sf"/>
</dbReference>
<dbReference type="PANTHER" id="PTHR37318:SF1">
    <property type="entry name" value="BSL7504 PROTEIN"/>
    <property type="match status" value="1"/>
</dbReference>
<reference evidence="3" key="1">
    <citation type="journal article" date="2019" name="Int. J. Syst. Evol. Microbiol.">
        <title>The Global Catalogue of Microorganisms (GCM) 10K type strain sequencing project: providing services to taxonomists for standard genome sequencing and annotation.</title>
        <authorList>
            <consortium name="The Broad Institute Genomics Platform"/>
            <consortium name="The Broad Institute Genome Sequencing Center for Infectious Disease"/>
            <person name="Wu L."/>
            <person name="Ma J."/>
        </authorList>
    </citation>
    <scope>NUCLEOTIDE SEQUENCE [LARGE SCALE GENOMIC DNA]</scope>
    <source>
        <strain evidence="3">JCM 13595</strain>
    </source>
</reference>
<gene>
    <name evidence="2" type="ORF">GCM10009720_26270</name>
</gene>
<dbReference type="SUPFAM" id="SSF46785">
    <property type="entry name" value="Winged helix' DNA-binding domain"/>
    <property type="match status" value="1"/>
</dbReference>
<keyword evidence="3" id="KW-1185">Reference proteome</keyword>
<dbReference type="Proteomes" id="UP001501461">
    <property type="component" value="Unassembled WGS sequence"/>
</dbReference>
<protein>
    <recommendedName>
        <fullName evidence="1">Winged helix DNA-binding domain-containing protein</fullName>
    </recommendedName>
</protein>
<dbReference type="InterPro" id="IPR011991">
    <property type="entry name" value="ArsR-like_HTH"/>
</dbReference>
<evidence type="ECO:0000313" key="3">
    <source>
        <dbReference type="Proteomes" id="UP001501461"/>
    </source>
</evidence>
<dbReference type="InterPro" id="IPR036390">
    <property type="entry name" value="WH_DNA-bd_sf"/>
</dbReference>
<proteinExistence type="predicted"/>
<dbReference type="InterPro" id="IPR027395">
    <property type="entry name" value="WH_DNA-bd_dom"/>
</dbReference>
<sequence>MNFDIDETIHAPKRLAICSMLSSTSTVEFGVIRDELGVSDSVASKQLKVLVDAGYVKLESKVAKSSRRPRMWASLTPLGRVAFSEYVQKVQEIMTGGMSD</sequence>
<dbReference type="Pfam" id="PF13601">
    <property type="entry name" value="HTH_34"/>
    <property type="match status" value="1"/>
</dbReference>
<dbReference type="Gene3D" id="1.10.10.10">
    <property type="entry name" value="Winged helix-like DNA-binding domain superfamily/Winged helix DNA-binding domain"/>
    <property type="match status" value="1"/>
</dbReference>
<dbReference type="PANTHER" id="PTHR37318">
    <property type="entry name" value="BSL7504 PROTEIN"/>
    <property type="match status" value="1"/>
</dbReference>
<dbReference type="CDD" id="cd00090">
    <property type="entry name" value="HTH_ARSR"/>
    <property type="match status" value="1"/>
</dbReference>
<dbReference type="RefSeq" id="WP_343959487.1">
    <property type="nucleotide sequence ID" value="NZ_BAAAMN010000051.1"/>
</dbReference>
<feature type="domain" description="Winged helix DNA-binding" evidence="1">
    <location>
        <begin position="14"/>
        <end position="94"/>
    </location>
</feature>
<comment type="caution">
    <text evidence="2">The sequence shown here is derived from an EMBL/GenBank/DDBJ whole genome shotgun (WGS) entry which is preliminary data.</text>
</comment>
<accession>A0ABP5GCU9</accession>
<evidence type="ECO:0000259" key="1">
    <source>
        <dbReference type="Pfam" id="PF13601"/>
    </source>
</evidence>
<dbReference type="EMBL" id="BAAAMN010000051">
    <property type="protein sequence ID" value="GAA2044120.1"/>
    <property type="molecule type" value="Genomic_DNA"/>
</dbReference>
<name>A0ABP5GCU9_9MICC</name>